<dbReference type="PANTHER" id="PTHR43199">
    <property type="entry name" value="GLUTATHIONE HYDROLASE"/>
    <property type="match status" value="1"/>
</dbReference>
<feature type="compositionally biased region" description="Basic and acidic residues" evidence="5">
    <location>
        <begin position="339"/>
        <end position="358"/>
    </location>
</feature>
<dbReference type="Gene3D" id="1.10.246.130">
    <property type="match status" value="1"/>
</dbReference>
<feature type="compositionally biased region" description="Low complexity" evidence="5">
    <location>
        <begin position="32"/>
        <end position="46"/>
    </location>
</feature>
<proteinExistence type="inferred from homology"/>
<accession>A0A173LRG8</accession>
<feature type="region of interest" description="Disordered" evidence="5">
    <location>
        <begin position="338"/>
        <end position="358"/>
    </location>
</feature>
<keyword evidence="6" id="KW-1133">Transmembrane helix</keyword>
<evidence type="ECO:0000313" key="8">
    <source>
        <dbReference type="Proteomes" id="UP000186104"/>
    </source>
</evidence>
<evidence type="ECO:0000256" key="2">
    <source>
        <dbReference type="ARBA" id="ARBA00022679"/>
    </source>
</evidence>
<dbReference type="InterPro" id="IPR043137">
    <property type="entry name" value="GGT_ssub_C"/>
</dbReference>
<dbReference type="InterPro" id="IPR029055">
    <property type="entry name" value="Ntn_hydrolases_N"/>
</dbReference>
<dbReference type="PANTHER" id="PTHR43199:SF1">
    <property type="entry name" value="GLUTATHIONE HYDROLASE PROENZYME"/>
    <property type="match status" value="1"/>
</dbReference>
<dbReference type="GO" id="GO:0016787">
    <property type="term" value="F:hydrolase activity"/>
    <property type="evidence" value="ECO:0007669"/>
    <property type="project" value="UniProtKB-KW"/>
</dbReference>
<gene>
    <name evidence="7" type="ORF">BJL86_2820</name>
</gene>
<dbReference type="GO" id="GO:0016740">
    <property type="term" value="F:transferase activity"/>
    <property type="evidence" value="ECO:0007669"/>
    <property type="project" value="UniProtKB-KW"/>
</dbReference>
<feature type="region of interest" description="Disordered" evidence="5">
    <location>
        <begin position="194"/>
        <end position="230"/>
    </location>
</feature>
<dbReference type="InterPro" id="IPR051792">
    <property type="entry name" value="GGT_bact"/>
</dbReference>
<dbReference type="Pfam" id="PF01019">
    <property type="entry name" value="G_glu_transpept"/>
    <property type="match status" value="1"/>
</dbReference>
<feature type="compositionally biased region" description="Basic and acidic residues" evidence="5">
    <location>
        <begin position="1"/>
        <end position="22"/>
    </location>
</feature>
<feature type="compositionally biased region" description="Basic and acidic residues" evidence="5">
    <location>
        <begin position="477"/>
        <end position="493"/>
    </location>
</feature>
<reference evidence="7 8" key="1">
    <citation type="submission" date="2016-06" db="EMBL/GenBank/DDBJ databases">
        <title>Complete genome sequence of a saline-alkali tolerant type strain Dietzia timorensis ID05-A0528T.</title>
        <authorList>
            <person name="Wu X."/>
        </authorList>
    </citation>
    <scope>NUCLEOTIDE SEQUENCE [LARGE SCALE GENOMIC DNA]</scope>
    <source>
        <strain evidence="7 8">ID05-A0528</strain>
    </source>
</reference>
<dbReference type="Proteomes" id="UP000186104">
    <property type="component" value="Chromosome"/>
</dbReference>
<dbReference type="RefSeq" id="WP_083657652.1">
    <property type="nucleotide sequence ID" value="NZ_CP015961.1"/>
</dbReference>
<keyword evidence="6" id="KW-0472">Membrane</keyword>
<organism evidence="7 8">
    <name type="scientific">Dietzia timorensis</name>
    <dbReference type="NCBI Taxonomy" id="499555"/>
    <lineage>
        <taxon>Bacteria</taxon>
        <taxon>Bacillati</taxon>
        <taxon>Actinomycetota</taxon>
        <taxon>Actinomycetes</taxon>
        <taxon>Mycobacteriales</taxon>
        <taxon>Dietziaceae</taxon>
        <taxon>Dietzia</taxon>
    </lineage>
</organism>
<feature type="region of interest" description="Disordered" evidence="5">
    <location>
        <begin position="1"/>
        <end position="46"/>
    </location>
</feature>
<keyword evidence="4" id="KW-0865">Zymogen</keyword>
<dbReference type="EMBL" id="CP015961">
    <property type="protein sequence ID" value="ANI93580.1"/>
    <property type="molecule type" value="Genomic_DNA"/>
</dbReference>
<keyword evidence="6" id="KW-0812">Transmembrane</keyword>
<dbReference type="OrthoDB" id="9781342at2"/>
<evidence type="ECO:0000256" key="4">
    <source>
        <dbReference type="ARBA" id="ARBA00023145"/>
    </source>
</evidence>
<dbReference type="SUPFAM" id="SSF56235">
    <property type="entry name" value="N-terminal nucleophile aminohydrolases (Ntn hydrolases)"/>
    <property type="match status" value="1"/>
</dbReference>
<evidence type="ECO:0000256" key="5">
    <source>
        <dbReference type="SAM" id="MobiDB-lite"/>
    </source>
</evidence>
<feature type="transmembrane region" description="Helical" evidence="6">
    <location>
        <begin position="57"/>
        <end position="79"/>
    </location>
</feature>
<dbReference type="PRINTS" id="PR01210">
    <property type="entry name" value="GGTRANSPTASE"/>
</dbReference>
<dbReference type="AlphaFoldDB" id="A0A173LRG8"/>
<dbReference type="InterPro" id="IPR043138">
    <property type="entry name" value="GGT_lsub"/>
</dbReference>
<keyword evidence="8" id="KW-1185">Reference proteome</keyword>
<feature type="region of interest" description="Disordered" evidence="5">
    <location>
        <begin position="97"/>
        <end position="126"/>
    </location>
</feature>
<keyword evidence="2" id="KW-0808">Transferase</keyword>
<dbReference type="KEGG" id="dtm:BJL86_2820"/>
<evidence type="ECO:0000313" key="7">
    <source>
        <dbReference type="EMBL" id="ANI93580.1"/>
    </source>
</evidence>
<dbReference type="Gene3D" id="3.60.20.40">
    <property type="match status" value="1"/>
</dbReference>
<keyword evidence="3" id="KW-0378">Hydrolase</keyword>
<name>A0A173LRG8_9ACTN</name>
<feature type="region of interest" description="Disordered" evidence="5">
    <location>
        <begin position="469"/>
        <end position="502"/>
    </location>
</feature>
<evidence type="ECO:0000256" key="6">
    <source>
        <dbReference type="SAM" id="Phobius"/>
    </source>
</evidence>
<evidence type="ECO:0000256" key="3">
    <source>
        <dbReference type="ARBA" id="ARBA00022801"/>
    </source>
</evidence>
<comment type="similarity">
    <text evidence="1">Belongs to the gamma-glutamyltransferase family.</text>
</comment>
<sequence length="685" mass="70350">MTRPEPDSPHDPIGDPRDKPPADPRVTPEQVGAHAGAGTPGPRRPGAVSRFFARRSLLSLGAAGLALIVVASVVTAIVVNHKPGELPAPQVMASPGAVAETSDCAPTAEGAAASGDSGPREGMEAASAQNFAVSTANPLASEAACRVLASGGTAADGLIAAQAVLGLVEPQSSGLGGGGFAMYHDADDDKTTTYDGMEAAPGAAEPTDLAQVSSDDDGAPQPSVRASGRSIGVPGIPALLGALHDDHGDKSWEESFAPATTLADDGFEVSQRLEDAVRGAKDDLKEVDAARDYLMPDGRRVRAGDTLRNPEYSATLAALADGPDAFYSGEVGDAVLDSARSEEGGRTPSRMEKSDLEDYEVRTGDPLCIRYRDAQLVCAPDAPESGGTAVLSALGMLQNVELPAPETPSDDGGDPAPESAHLISEAERLALADRSAYSADPTFVEPPEGETFSLLDPGYLAQRAALLDPEESMDSAEPGKEPATTDDKKEEGTSHISIVDGDGNMASMTTSLQSNFGSFHMAGGFFLNNHLENFATEPEKDGEPVANALAGGKRPRTAMAPTMVFSAREDGSIGTPFLATGSPGGSEITSYVVKNLVAMLDWGMDPQSAADLRNFGAVSRSEAIVESGWGATDGSDGDDLVDALDGPGPDPKESSMPSGTATILRHDGALIGGADPRREGEVRGG</sequence>
<protein>
    <submittedName>
        <fullName evidence="7">Gamma-glutamyltranspeptidase</fullName>
    </submittedName>
</protein>
<feature type="compositionally biased region" description="Basic and acidic residues" evidence="5">
    <location>
        <begin position="675"/>
        <end position="685"/>
    </location>
</feature>
<feature type="region of interest" description="Disordered" evidence="5">
    <location>
        <begin position="628"/>
        <end position="685"/>
    </location>
</feature>
<dbReference type="STRING" id="499555.BJL86_2820"/>
<evidence type="ECO:0000256" key="1">
    <source>
        <dbReference type="ARBA" id="ARBA00009381"/>
    </source>
</evidence>